<proteinExistence type="predicted"/>
<reference evidence="7" key="1">
    <citation type="journal article" date="2017" name="Genome Biol.">
        <title>Comparative genomics reveals high biological diversity and specific adaptations in the industrially and medically important fungal genus Aspergillus.</title>
        <authorList>
            <person name="de Vries R.P."/>
            <person name="Riley R."/>
            <person name="Wiebenga A."/>
            <person name="Aguilar-Osorio G."/>
            <person name="Amillis S."/>
            <person name="Uchima C.A."/>
            <person name="Anderluh G."/>
            <person name="Asadollahi M."/>
            <person name="Askin M."/>
            <person name="Barry K."/>
            <person name="Battaglia E."/>
            <person name="Bayram O."/>
            <person name="Benocci T."/>
            <person name="Braus-Stromeyer S.A."/>
            <person name="Caldana C."/>
            <person name="Canovas D."/>
            <person name="Cerqueira G.C."/>
            <person name="Chen F."/>
            <person name="Chen W."/>
            <person name="Choi C."/>
            <person name="Clum A."/>
            <person name="Dos Santos R.A."/>
            <person name="Damasio A.R."/>
            <person name="Diallinas G."/>
            <person name="Emri T."/>
            <person name="Fekete E."/>
            <person name="Flipphi M."/>
            <person name="Freyberg S."/>
            <person name="Gallo A."/>
            <person name="Gournas C."/>
            <person name="Habgood R."/>
            <person name="Hainaut M."/>
            <person name="Harispe M.L."/>
            <person name="Henrissat B."/>
            <person name="Hilden K.S."/>
            <person name="Hope R."/>
            <person name="Hossain A."/>
            <person name="Karabika E."/>
            <person name="Karaffa L."/>
            <person name="Karanyi Z."/>
            <person name="Krasevec N."/>
            <person name="Kuo A."/>
            <person name="Kusch H."/>
            <person name="LaButti K."/>
            <person name="Lagendijk E.L."/>
            <person name="Lapidus A."/>
            <person name="Levasseur A."/>
            <person name="Lindquist E."/>
            <person name="Lipzen A."/>
            <person name="Logrieco A.F."/>
            <person name="MacCabe A."/>
            <person name="Maekelae M.R."/>
            <person name="Malavazi I."/>
            <person name="Melin P."/>
            <person name="Meyer V."/>
            <person name="Mielnichuk N."/>
            <person name="Miskei M."/>
            <person name="Molnar A.P."/>
            <person name="Mule G."/>
            <person name="Ngan C.Y."/>
            <person name="Orejas M."/>
            <person name="Orosz E."/>
            <person name="Ouedraogo J.P."/>
            <person name="Overkamp K.M."/>
            <person name="Park H.-S."/>
            <person name="Perrone G."/>
            <person name="Piumi F."/>
            <person name="Punt P.J."/>
            <person name="Ram A.F."/>
            <person name="Ramon A."/>
            <person name="Rauscher S."/>
            <person name="Record E."/>
            <person name="Riano-Pachon D.M."/>
            <person name="Robert V."/>
            <person name="Roehrig J."/>
            <person name="Ruller R."/>
            <person name="Salamov A."/>
            <person name="Salih N.S."/>
            <person name="Samson R.A."/>
            <person name="Sandor E."/>
            <person name="Sanguinetti M."/>
            <person name="Schuetze T."/>
            <person name="Sepcic K."/>
            <person name="Shelest E."/>
            <person name="Sherlock G."/>
            <person name="Sophianopoulou V."/>
            <person name="Squina F.M."/>
            <person name="Sun H."/>
            <person name="Susca A."/>
            <person name="Todd R.B."/>
            <person name="Tsang A."/>
            <person name="Unkles S.E."/>
            <person name="van de Wiele N."/>
            <person name="van Rossen-Uffink D."/>
            <person name="Oliveira J.V."/>
            <person name="Vesth T.C."/>
            <person name="Visser J."/>
            <person name="Yu J.-H."/>
            <person name="Zhou M."/>
            <person name="Andersen M.R."/>
            <person name="Archer D.B."/>
            <person name="Baker S.E."/>
            <person name="Benoit I."/>
            <person name="Brakhage A.A."/>
            <person name="Braus G.H."/>
            <person name="Fischer R."/>
            <person name="Frisvad J.C."/>
            <person name="Goldman G.H."/>
            <person name="Houbraken J."/>
            <person name="Oakley B."/>
            <person name="Pocsi I."/>
            <person name="Scazzocchio C."/>
            <person name="Seiboth B."/>
            <person name="vanKuyk P.A."/>
            <person name="Wortman J."/>
            <person name="Dyer P.S."/>
            <person name="Grigoriev I.V."/>
        </authorList>
    </citation>
    <scope>NUCLEOTIDE SEQUENCE [LARGE SCALE GENOMIC DNA]</scope>
    <source>
        <strain evidence="7">CBS 106.47</strain>
    </source>
</reference>
<dbReference type="AlphaFoldDB" id="A0A1M3TPN5"/>
<dbReference type="InterPro" id="IPR006603">
    <property type="entry name" value="PQ-loop_rpt"/>
</dbReference>
<feature type="transmembrane region" description="Helical" evidence="5">
    <location>
        <begin position="6"/>
        <end position="26"/>
    </location>
</feature>
<keyword evidence="2 5" id="KW-0812">Transmembrane</keyword>
<evidence type="ECO:0000256" key="4">
    <source>
        <dbReference type="ARBA" id="ARBA00023136"/>
    </source>
</evidence>
<feature type="transmembrane region" description="Helical" evidence="5">
    <location>
        <begin position="204"/>
        <end position="220"/>
    </location>
</feature>
<keyword evidence="4 5" id="KW-0472">Membrane</keyword>
<dbReference type="VEuPathDB" id="FungiDB:ASPFODRAFT_44358"/>
<feature type="transmembrane region" description="Helical" evidence="5">
    <location>
        <begin position="120"/>
        <end position="139"/>
    </location>
</feature>
<gene>
    <name evidence="6" type="ORF">ASPFODRAFT_44358</name>
</gene>
<accession>A0A1M3TPN5</accession>
<feature type="transmembrane region" description="Helical" evidence="5">
    <location>
        <begin position="87"/>
        <end position="108"/>
    </location>
</feature>
<organism evidence="6 7">
    <name type="scientific">Aspergillus luchuensis (strain CBS 106.47)</name>
    <dbReference type="NCBI Taxonomy" id="1137211"/>
    <lineage>
        <taxon>Eukaryota</taxon>
        <taxon>Fungi</taxon>
        <taxon>Dikarya</taxon>
        <taxon>Ascomycota</taxon>
        <taxon>Pezizomycotina</taxon>
        <taxon>Eurotiomycetes</taxon>
        <taxon>Eurotiomycetidae</taxon>
        <taxon>Eurotiales</taxon>
        <taxon>Aspergillaceae</taxon>
        <taxon>Aspergillus</taxon>
        <taxon>Aspergillus subgen. Circumdati</taxon>
    </lineage>
</organism>
<feature type="transmembrane region" description="Helical" evidence="5">
    <location>
        <begin position="240"/>
        <end position="266"/>
    </location>
</feature>
<feature type="transmembrane region" description="Helical" evidence="5">
    <location>
        <begin position="159"/>
        <end position="183"/>
    </location>
</feature>
<dbReference type="Proteomes" id="UP000184063">
    <property type="component" value="Unassembled WGS sequence"/>
</dbReference>
<evidence type="ECO:0000256" key="3">
    <source>
        <dbReference type="ARBA" id="ARBA00022989"/>
    </source>
</evidence>
<evidence type="ECO:0000256" key="2">
    <source>
        <dbReference type="ARBA" id="ARBA00022692"/>
    </source>
</evidence>
<name>A0A1M3TPN5_ASPLC</name>
<dbReference type="Pfam" id="PF04193">
    <property type="entry name" value="PQ-loop"/>
    <property type="match status" value="1"/>
</dbReference>
<sequence length="298" mass="32838">MTLSCPIWLRVFLLVLEIAVFLPQLLRIWVRKTSTSLSLIYIFLNLLSATERFTVSFSVVVNSTIAGADAPAFFVHDPRTVGDWLNLLQLGLDWVLLLLFFILCLTYPPPHSPYTSQARILVAVLYTAFTLISVVPLFTDALFPSIFHEPGERELDLGVAIFMGFHLFYLNTIFTLLSICSIIPQAVQFRSLSLNLGVVRVRDCALQGVVLAMLTVSWVFRVKLPDGVDVLTPFRSIIWYVWVGWPAGGTGMFALVQGGLAVLGLAGRRRVGGKGVIVRGGETAPLLQGTGDVVEEQA</sequence>
<evidence type="ECO:0000256" key="1">
    <source>
        <dbReference type="ARBA" id="ARBA00004141"/>
    </source>
</evidence>
<dbReference type="GO" id="GO:0016020">
    <property type="term" value="C:membrane"/>
    <property type="evidence" value="ECO:0007669"/>
    <property type="project" value="UniProtKB-SubCell"/>
</dbReference>
<evidence type="ECO:0000313" key="6">
    <source>
        <dbReference type="EMBL" id="OJZ88636.1"/>
    </source>
</evidence>
<evidence type="ECO:0000256" key="5">
    <source>
        <dbReference type="SAM" id="Phobius"/>
    </source>
</evidence>
<evidence type="ECO:0000313" key="7">
    <source>
        <dbReference type="Proteomes" id="UP000184063"/>
    </source>
</evidence>
<dbReference type="OrthoDB" id="5139341at2759"/>
<comment type="subcellular location">
    <subcellularLocation>
        <location evidence="1">Membrane</location>
        <topology evidence="1">Multi-pass membrane protein</topology>
    </subcellularLocation>
</comment>
<keyword evidence="3 5" id="KW-1133">Transmembrane helix</keyword>
<protein>
    <submittedName>
        <fullName evidence="6">Uncharacterized protein</fullName>
    </submittedName>
</protein>
<dbReference type="EMBL" id="KV878239">
    <property type="protein sequence ID" value="OJZ88636.1"/>
    <property type="molecule type" value="Genomic_DNA"/>
</dbReference>